<organism evidence="9 10">
    <name type="scientific">Qipengyuania spongiae</name>
    <dbReference type="NCBI Taxonomy" id="2909673"/>
    <lineage>
        <taxon>Bacteria</taxon>
        <taxon>Pseudomonadati</taxon>
        <taxon>Pseudomonadota</taxon>
        <taxon>Alphaproteobacteria</taxon>
        <taxon>Sphingomonadales</taxon>
        <taxon>Erythrobacteraceae</taxon>
        <taxon>Qipengyuania</taxon>
    </lineage>
</organism>
<feature type="transmembrane region" description="Helical" evidence="8">
    <location>
        <begin position="355"/>
        <end position="377"/>
    </location>
</feature>
<feature type="transmembrane region" description="Helical" evidence="8">
    <location>
        <begin position="20"/>
        <end position="37"/>
    </location>
</feature>
<evidence type="ECO:0000256" key="8">
    <source>
        <dbReference type="SAM" id="Phobius"/>
    </source>
</evidence>
<evidence type="ECO:0000256" key="3">
    <source>
        <dbReference type="ARBA" id="ARBA00022679"/>
    </source>
</evidence>
<keyword evidence="6 8" id="KW-0472">Membrane</keyword>
<name>A0ABY5T0R5_9SPHN</name>
<evidence type="ECO:0000313" key="9">
    <source>
        <dbReference type="EMBL" id="UVI40388.1"/>
    </source>
</evidence>
<keyword evidence="4 8" id="KW-0812">Transmembrane</keyword>
<evidence type="ECO:0000256" key="5">
    <source>
        <dbReference type="ARBA" id="ARBA00022989"/>
    </source>
</evidence>
<dbReference type="Proteomes" id="UP001065265">
    <property type="component" value="Chromosome"/>
</dbReference>
<evidence type="ECO:0000256" key="6">
    <source>
        <dbReference type="ARBA" id="ARBA00023136"/>
    </source>
</evidence>
<keyword evidence="2" id="KW-1003">Cell membrane</keyword>
<sequence>MALGGALRDADWLDARRVRAYAAMVGVASLGILWFAWRDATGATGSDFLAFWGAAKSVMAGDPAAAYDLAVQERIQTGTGSHGWFAFVNPPPFLLAVAPFGWLPYPSGWIAWVALTYALWAWAGVRAFPRLWPLVLTYPGALIAATHGQNGLLTGALLIAAISLLARSCPLLSGAAIGALVIKPHLALLLPFWLLGGRCWRTILAAGAALVALLLASLLAFGTATMQAYTTSWGASAVLIAQGGPDFFLRMSTYYSQLRVHFGEPVAIGGGAVIALGMIGMALQLFRRFGGDARASGAAVLAATALAPPYLFNYDLPFLIFPTLWLVEQGLARGFRPYEKLLLVALWFAPYATRAAAFGIGANLMPLAAFLLLALIWTRAPLPFGNSSRSVPTDCREPG</sequence>
<feature type="transmembrane region" description="Helical" evidence="8">
    <location>
        <begin position="202"/>
        <end position="224"/>
    </location>
</feature>
<comment type="similarity">
    <text evidence="7">Belongs to the glycosyltransferase 87 family.</text>
</comment>
<keyword evidence="10" id="KW-1185">Reference proteome</keyword>
<evidence type="ECO:0000313" key="10">
    <source>
        <dbReference type="Proteomes" id="UP001065265"/>
    </source>
</evidence>
<feature type="transmembrane region" description="Helical" evidence="8">
    <location>
        <begin position="140"/>
        <end position="165"/>
    </location>
</feature>
<keyword evidence="5 8" id="KW-1133">Transmembrane helix</keyword>
<comment type="subcellular location">
    <subcellularLocation>
        <location evidence="1">Cell membrane</location>
        <topology evidence="1">Multi-pass membrane protein</topology>
    </subcellularLocation>
</comment>
<accession>A0ABY5T0R5</accession>
<feature type="transmembrane region" description="Helical" evidence="8">
    <location>
        <begin position="293"/>
        <end position="312"/>
    </location>
</feature>
<dbReference type="RefSeq" id="WP_265560621.1">
    <property type="nucleotide sequence ID" value="NZ_CP092471.1"/>
</dbReference>
<feature type="transmembrane region" description="Helical" evidence="8">
    <location>
        <begin position="109"/>
        <end position="128"/>
    </location>
</feature>
<evidence type="ECO:0000256" key="1">
    <source>
        <dbReference type="ARBA" id="ARBA00004651"/>
    </source>
</evidence>
<dbReference type="InterPro" id="IPR018584">
    <property type="entry name" value="GT87"/>
</dbReference>
<evidence type="ECO:0000256" key="4">
    <source>
        <dbReference type="ARBA" id="ARBA00022692"/>
    </source>
</evidence>
<keyword evidence="3" id="KW-0808">Transferase</keyword>
<dbReference type="Pfam" id="PF09594">
    <property type="entry name" value="GT87"/>
    <property type="match status" value="1"/>
</dbReference>
<proteinExistence type="inferred from homology"/>
<dbReference type="EMBL" id="CP092471">
    <property type="protein sequence ID" value="UVI40388.1"/>
    <property type="molecule type" value="Genomic_DNA"/>
</dbReference>
<feature type="transmembrane region" description="Helical" evidence="8">
    <location>
        <begin position="171"/>
        <end position="195"/>
    </location>
</feature>
<evidence type="ECO:0000256" key="7">
    <source>
        <dbReference type="ARBA" id="ARBA00024033"/>
    </source>
</evidence>
<feature type="transmembrane region" description="Helical" evidence="8">
    <location>
        <begin position="266"/>
        <end position="286"/>
    </location>
</feature>
<protein>
    <submittedName>
        <fullName evidence="9">DUF2029 domain-containing protein</fullName>
    </submittedName>
</protein>
<reference evidence="9" key="1">
    <citation type="submission" date="2022-02" db="EMBL/GenBank/DDBJ databases">
        <title>Qipengyuania spongiae sp. nov., isolated from marine sponge.</title>
        <authorList>
            <person name="Li Z."/>
            <person name="Zhang M."/>
        </authorList>
    </citation>
    <scope>NUCLEOTIDE SEQUENCE</scope>
    <source>
        <strain evidence="9">PHS-Z21</strain>
    </source>
</reference>
<gene>
    <name evidence="9" type="ORF">L1F33_05445</name>
</gene>
<evidence type="ECO:0000256" key="2">
    <source>
        <dbReference type="ARBA" id="ARBA00022475"/>
    </source>
</evidence>